<feature type="binding site" evidence="11">
    <location>
        <begin position="32"/>
        <end position="40"/>
    </location>
    <ligand>
        <name>ATP</name>
        <dbReference type="ChEBI" id="CHEBI:30616"/>
    </ligand>
</feature>
<evidence type="ECO:0000256" key="7">
    <source>
        <dbReference type="ARBA" id="ARBA00022777"/>
    </source>
</evidence>
<dbReference type="Pfam" id="PF00069">
    <property type="entry name" value="Pkinase"/>
    <property type="match status" value="1"/>
</dbReference>
<feature type="binding site" evidence="12">
    <location>
        <position position="56"/>
    </location>
    <ligand>
        <name>ATP</name>
        <dbReference type="ChEBI" id="CHEBI:30616"/>
    </ligand>
</feature>
<comment type="catalytic activity">
    <reaction evidence="9">
        <text>L-threonyl-[protein] + ATP = O-phospho-L-threonyl-[protein] + ADP + H(+)</text>
        <dbReference type="Rhea" id="RHEA:46608"/>
        <dbReference type="Rhea" id="RHEA-COMP:11060"/>
        <dbReference type="Rhea" id="RHEA-COMP:11605"/>
        <dbReference type="ChEBI" id="CHEBI:15378"/>
        <dbReference type="ChEBI" id="CHEBI:30013"/>
        <dbReference type="ChEBI" id="CHEBI:30616"/>
        <dbReference type="ChEBI" id="CHEBI:61977"/>
        <dbReference type="ChEBI" id="CHEBI:456216"/>
        <dbReference type="EC" id="2.7.11.1"/>
    </reaction>
</comment>
<feature type="domain" description="Protein kinase" evidence="14">
    <location>
        <begin position="26"/>
        <end position="283"/>
    </location>
</feature>
<evidence type="ECO:0000256" key="3">
    <source>
        <dbReference type="ARBA" id="ARBA00022527"/>
    </source>
</evidence>
<evidence type="ECO:0000256" key="9">
    <source>
        <dbReference type="PIRNR" id="PIRNR038172"/>
    </source>
</evidence>
<evidence type="ECO:0000313" key="17">
    <source>
        <dbReference type="Proteomes" id="UP000678499"/>
    </source>
</evidence>
<dbReference type="PROSITE" id="PS50219">
    <property type="entry name" value="CNH"/>
    <property type="match status" value="1"/>
</dbReference>
<comment type="cofactor">
    <cofactor evidence="1 9">
        <name>Mg(2+)</name>
        <dbReference type="ChEBI" id="CHEBI:18420"/>
    </cofactor>
</comment>
<dbReference type="InterPro" id="IPR000719">
    <property type="entry name" value="Prot_kinase_dom"/>
</dbReference>
<dbReference type="FunFam" id="1.10.510.10:FF:000031">
    <property type="entry name" value="Mitogen-activated protein kinase kinase kinase kinase"/>
    <property type="match status" value="1"/>
</dbReference>
<evidence type="ECO:0000259" key="15">
    <source>
        <dbReference type="PROSITE" id="PS50219"/>
    </source>
</evidence>
<comment type="catalytic activity">
    <reaction evidence="9">
        <text>L-seryl-[protein] + ATP = O-phospho-L-seryl-[protein] + ADP + H(+)</text>
        <dbReference type="Rhea" id="RHEA:17989"/>
        <dbReference type="Rhea" id="RHEA-COMP:9863"/>
        <dbReference type="Rhea" id="RHEA-COMP:11604"/>
        <dbReference type="ChEBI" id="CHEBI:15378"/>
        <dbReference type="ChEBI" id="CHEBI:29999"/>
        <dbReference type="ChEBI" id="CHEBI:30616"/>
        <dbReference type="ChEBI" id="CHEBI:83421"/>
        <dbReference type="ChEBI" id="CHEBI:456216"/>
        <dbReference type="EC" id="2.7.11.1"/>
    </reaction>
</comment>
<evidence type="ECO:0000256" key="6">
    <source>
        <dbReference type="ARBA" id="ARBA00022741"/>
    </source>
</evidence>
<dbReference type="GO" id="GO:0005524">
    <property type="term" value="F:ATP binding"/>
    <property type="evidence" value="ECO:0007669"/>
    <property type="project" value="UniProtKB-UniRule"/>
</dbReference>
<evidence type="ECO:0000256" key="13">
    <source>
        <dbReference type="SAM" id="MobiDB-lite"/>
    </source>
</evidence>
<evidence type="ECO:0000256" key="11">
    <source>
        <dbReference type="PIRSR" id="PIRSR038172-2"/>
    </source>
</evidence>
<sequence length="938" mass="105772">MAYGGGPNSKAFPKSDISTRNPNDDYELIEKIGRGTYGSVFKAKKISTGEYAAIKKIQLEPGDDFSEIEREIIMLKDCRHPNIVAYYESYWRRGHLSICMEYCSGGSIMDLYRVTGPLSEKQIAFVCRETLRGLEYLHSRGKMHRDIKGANILITEEGDAKLADFGVSAQITDTFCKRKSFIGTPFWMAPEVAAVEKKGGYNHLCDIWAVGITAIEMAELDPPYAELHPMRALFIMSKRSFKPPTLKNKEKWSSDFRDFIKVALKKDPKKRPPAEHLLQHKFVTGYLTKALMVELLQKARALPVHGGINGDHDDEVLENVPQRIESRRVGRDKERTRSEILMENMNLPPNSAYQRTDEPSVAVSWVGTDDQINEAKIEGTSSEAWLENAKQEDVKKGLLHFIDEELRLRGHHGTLLPSDDNSYEKRDTLRIGNRRTEKNDTDTMVRSDAWQDAMEAESHTGSGRGMRRYSSFEGVSGSSPDDELADRVNTLTLGAQSERALSDTESSARTSRSSGKRITPEPTQPPEAPPRKRDRRKTSPSSSRDGPAKGLPPTRQAHMGAGFAKVFNCCPLKINYATSWVHPTTRNQHILIGADEGIYTLDLAELHEGTMHLLTGRKTTWMFAMKDVLMTISGKTPHLYSHDLLALHSQLTQKFSLPRPINRIPERFVPRRFAISTKIPDTKSCLRCCVSRNRFDGYTYLCGATPTEVFLMQWYEPLRKFMVLKTVCWMFPAIPRLFAMVISGDAEYPRICIDARHRYDDPDQLDLVMIDLSSAHCTVQKCDDDDDEGVCDGGDTLVPQNSEKGPRHVVQLEGDDCILVSYPKLVQIMDLDGRPIGRPVDDRTEHPVSSRLVSRLTFDFTIERIVCLADSVLAFHEHGFQGRSLTTGEVTQEITDPSRSFRVLGVERTIVVQSRPAGRQDRSEGVNLYILTGHEDTL</sequence>
<accession>A0A7R9BMD9</accession>
<dbReference type="GO" id="GO:0005737">
    <property type="term" value="C:cytoplasm"/>
    <property type="evidence" value="ECO:0007669"/>
    <property type="project" value="TreeGrafter"/>
</dbReference>
<dbReference type="EMBL" id="CAJPEX010000643">
    <property type="protein sequence ID" value="CAG0916672.1"/>
    <property type="molecule type" value="Genomic_DNA"/>
</dbReference>
<dbReference type="AlphaFoldDB" id="A0A7R9BMD9"/>
<keyword evidence="7 9" id="KW-0418">Kinase</keyword>
<dbReference type="InterPro" id="IPR017441">
    <property type="entry name" value="Protein_kinase_ATP_BS"/>
</dbReference>
<dbReference type="PROSITE" id="PS00107">
    <property type="entry name" value="PROTEIN_KINASE_ATP"/>
    <property type="match status" value="1"/>
</dbReference>
<dbReference type="SMART" id="SM00220">
    <property type="entry name" value="S_TKc"/>
    <property type="match status" value="1"/>
</dbReference>
<feature type="active site" description="Proton acceptor" evidence="10">
    <location>
        <position position="146"/>
    </location>
</feature>
<dbReference type="PANTHER" id="PTHR48012:SF18">
    <property type="entry name" value="HAPPYHOUR, ISOFORM A"/>
    <property type="match status" value="1"/>
</dbReference>
<dbReference type="InterPro" id="IPR001180">
    <property type="entry name" value="CNH_dom"/>
</dbReference>
<dbReference type="PIRSF" id="PIRSF038172">
    <property type="entry name" value="MAPKKKK"/>
    <property type="match status" value="1"/>
</dbReference>
<comment type="function">
    <text evidence="9">Serine/threonine kinase that plays a role in the response to environmental stress. Appears to act upstream of the JUN N-terminal pathway.</text>
</comment>
<dbReference type="CDD" id="cd06613">
    <property type="entry name" value="STKc_MAP4K3_like"/>
    <property type="match status" value="1"/>
</dbReference>
<comment type="similarity">
    <text evidence="2 9">Belongs to the protein kinase superfamily. STE Ser/Thr protein kinase family. STE20 subfamily.</text>
</comment>
<dbReference type="Pfam" id="PF00780">
    <property type="entry name" value="CNH"/>
    <property type="match status" value="1"/>
</dbReference>
<dbReference type="InterPro" id="IPR050629">
    <property type="entry name" value="STE20/SPS1-PAK"/>
</dbReference>
<keyword evidence="6 9" id="KW-0547">Nucleotide-binding</keyword>
<dbReference type="EC" id="2.7.11.1" evidence="9"/>
<feature type="binding site" evidence="11">
    <location>
        <position position="55"/>
    </location>
    <ligand>
        <name>ATP</name>
        <dbReference type="ChEBI" id="CHEBI:30616"/>
    </ligand>
</feature>
<keyword evidence="4" id="KW-0597">Phosphoprotein</keyword>
<feature type="compositionally biased region" description="Polar residues" evidence="13">
    <location>
        <begin position="503"/>
        <end position="513"/>
    </location>
</feature>
<evidence type="ECO:0000256" key="1">
    <source>
        <dbReference type="ARBA" id="ARBA00001946"/>
    </source>
</evidence>
<dbReference type="PROSITE" id="PS50011">
    <property type="entry name" value="PROTEIN_KINASE_DOM"/>
    <property type="match status" value="1"/>
</dbReference>
<evidence type="ECO:0000256" key="5">
    <source>
        <dbReference type="ARBA" id="ARBA00022679"/>
    </source>
</evidence>
<evidence type="ECO:0000256" key="12">
    <source>
        <dbReference type="PROSITE-ProRule" id="PRU10141"/>
    </source>
</evidence>
<dbReference type="PANTHER" id="PTHR48012">
    <property type="entry name" value="STERILE20-LIKE KINASE, ISOFORM B-RELATED"/>
    <property type="match status" value="1"/>
</dbReference>
<keyword evidence="5 9" id="KW-0808">Transferase</keyword>
<dbReference type="InterPro" id="IPR021160">
    <property type="entry name" value="MAPKKKK"/>
</dbReference>
<dbReference type="SMART" id="SM00036">
    <property type="entry name" value="CNH"/>
    <property type="match status" value="1"/>
</dbReference>
<dbReference type="SUPFAM" id="SSF56112">
    <property type="entry name" value="Protein kinase-like (PK-like)"/>
    <property type="match status" value="1"/>
</dbReference>
<evidence type="ECO:0000259" key="14">
    <source>
        <dbReference type="PROSITE" id="PS50011"/>
    </source>
</evidence>
<dbReference type="InterPro" id="IPR011009">
    <property type="entry name" value="Kinase-like_dom_sf"/>
</dbReference>
<evidence type="ECO:0000256" key="8">
    <source>
        <dbReference type="ARBA" id="ARBA00022840"/>
    </source>
</evidence>
<evidence type="ECO:0000256" key="10">
    <source>
        <dbReference type="PIRSR" id="PIRSR038172-1"/>
    </source>
</evidence>
<keyword evidence="3 9" id="KW-0723">Serine/threonine-protein kinase</keyword>
<evidence type="ECO:0000256" key="2">
    <source>
        <dbReference type="ARBA" id="ARBA00008874"/>
    </source>
</evidence>
<reference evidence="16" key="1">
    <citation type="submission" date="2020-11" db="EMBL/GenBank/DDBJ databases">
        <authorList>
            <person name="Tran Van P."/>
        </authorList>
    </citation>
    <scope>NUCLEOTIDE SEQUENCE</scope>
</reference>
<name>A0A7R9BMD9_9CRUS</name>
<evidence type="ECO:0000313" key="16">
    <source>
        <dbReference type="EMBL" id="CAD7276520.1"/>
    </source>
</evidence>
<organism evidence="16">
    <name type="scientific">Notodromas monacha</name>
    <dbReference type="NCBI Taxonomy" id="399045"/>
    <lineage>
        <taxon>Eukaryota</taxon>
        <taxon>Metazoa</taxon>
        <taxon>Ecdysozoa</taxon>
        <taxon>Arthropoda</taxon>
        <taxon>Crustacea</taxon>
        <taxon>Oligostraca</taxon>
        <taxon>Ostracoda</taxon>
        <taxon>Podocopa</taxon>
        <taxon>Podocopida</taxon>
        <taxon>Cypridocopina</taxon>
        <taxon>Cypridoidea</taxon>
        <taxon>Cyprididae</taxon>
        <taxon>Notodromas</taxon>
    </lineage>
</organism>
<dbReference type="OrthoDB" id="8693905at2759"/>
<dbReference type="GO" id="GO:0008349">
    <property type="term" value="F:MAP kinase kinase kinase kinase activity"/>
    <property type="evidence" value="ECO:0007669"/>
    <property type="project" value="InterPro"/>
</dbReference>
<proteinExistence type="inferred from homology"/>
<keyword evidence="17" id="KW-1185">Reference proteome</keyword>
<evidence type="ECO:0000256" key="4">
    <source>
        <dbReference type="ARBA" id="ARBA00022553"/>
    </source>
</evidence>
<keyword evidence="8 9" id="KW-0067">ATP-binding</keyword>
<dbReference type="Gene3D" id="1.10.510.10">
    <property type="entry name" value="Transferase(Phosphotransferase) domain 1"/>
    <property type="match status" value="1"/>
</dbReference>
<gene>
    <name evidence="16" type="ORF">NMOB1V02_LOCUS4279</name>
</gene>
<dbReference type="Proteomes" id="UP000678499">
    <property type="component" value="Unassembled WGS sequence"/>
</dbReference>
<feature type="region of interest" description="Disordered" evidence="13">
    <location>
        <begin position="454"/>
        <end position="556"/>
    </location>
</feature>
<dbReference type="EMBL" id="OA882680">
    <property type="protein sequence ID" value="CAD7276520.1"/>
    <property type="molecule type" value="Genomic_DNA"/>
</dbReference>
<feature type="domain" description="CNH" evidence="15">
    <location>
        <begin position="571"/>
        <end position="909"/>
    </location>
</feature>
<protein>
    <recommendedName>
        <fullName evidence="9">Mitogen-activated protein kinase kinase kinase kinase</fullName>
        <ecNumber evidence="9">2.7.11.1</ecNumber>
    </recommendedName>
</protein>